<dbReference type="AlphaFoldDB" id="A0A379AGQ4"/>
<name>A0A379AGQ4_ENTAG</name>
<sequence length="99" mass="10643">MTGGRQAAPERCVRLRTPVITEATNGFTSGNHLNLIKPAAVGDGIDNGMVLITFSVAGVVRFKRTSRCENMGGFFITADDLLHSVPQMLSLESRRTHGA</sequence>
<organism evidence="1 2">
    <name type="scientific">Enterobacter agglomerans</name>
    <name type="common">Erwinia herbicola</name>
    <name type="synonym">Pantoea agglomerans</name>
    <dbReference type="NCBI Taxonomy" id="549"/>
    <lineage>
        <taxon>Bacteria</taxon>
        <taxon>Pseudomonadati</taxon>
        <taxon>Pseudomonadota</taxon>
        <taxon>Gammaproteobacteria</taxon>
        <taxon>Enterobacterales</taxon>
        <taxon>Erwiniaceae</taxon>
        <taxon>Pantoea</taxon>
        <taxon>Pantoea agglomerans group</taxon>
    </lineage>
</organism>
<gene>
    <name evidence="1" type="ORF">NCTC9381_02952</name>
</gene>
<dbReference type="EMBL" id="UGSO01000001">
    <property type="protein sequence ID" value="SUB17036.1"/>
    <property type="molecule type" value="Genomic_DNA"/>
</dbReference>
<accession>A0A379AGQ4</accession>
<proteinExistence type="predicted"/>
<keyword evidence="2" id="KW-1185">Reference proteome</keyword>
<reference evidence="1 2" key="1">
    <citation type="submission" date="2018-06" db="EMBL/GenBank/DDBJ databases">
        <authorList>
            <consortium name="Pathogen Informatics"/>
            <person name="Doyle S."/>
        </authorList>
    </citation>
    <scope>NUCLEOTIDE SEQUENCE [LARGE SCALE GENOMIC DNA]</scope>
    <source>
        <strain evidence="1 2">NCTC9381</strain>
    </source>
</reference>
<dbReference type="Proteomes" id="UP000254640">
    <property type="component" value="Unassembled WGS sequence"/>
</dbReference>
<evidence type="ECO:0000313" key="2">
    <source>
        <dbReference type="Proteomes" id="UP000254640"/>
    </source>
</evidence>
<evidence type="ECO:0000313" key="1">
    <source>
        <dbReference type="EMBL" id="SUB17036.1"/>
    </source>
</evidence>
<protein>
    <submittedName>
        <fullName evidence="1">Uncharacterized protein</fullName>
    </submittedName>
</protein>